<dbReference type="InterPro" id="IPR044678">
    <property type="entry name" value="COR27/28"/>
</dbReference>
<name>A0AAD3Y0M8_NEPGR</name>
<dbReference type="Proteomes" id="UP001279734">
    <property type="component" value="Unassembled WGS sequence"/>
</dbReference>
<reference evidence="2" key="1">
    <citation type="submission" date="2023-05" db="EMBL/GenBank/DDBJ databases">
        <title>Nepenthes gracilis genome sequencing.</title>
        <authorList>
            <person name="Fukushima K."/>
        </authorList>
    </citation>
    <scope>NUCLEOTIDE SEQUENCE</scope>
    <source>
        <strain evidence="2">SING2019-196</strain>
    </source>
</reference>
<dbReference type="GO" id="GO:0009409">
    <property type="term" value="P:response to cold"/>
    <property type="evidence" value="ECO:0007669"/>
    <property type="project" value="InterPro"/>
</dbReference>
<dbReference type="GO" id="GO:0042752">
    <property type="term" value="P:regulation of circadian rhythm"/>
    <property type="evidence" value="ECO:0007669"/>
    <property type="project" value="InterPro"/>
</dbReference>
<evidence type="ECO:0000313" key="3">
    <source>
        <dbReference type="Proteomes" id="UP001279734"/>
    </source>
</evidence>
<accession>A0AAD3Y0M8</accession>
<comment type="caution">
    <text evidence="2">The sequence shown here is derived from an EMBL/GenBank/DDBJ whole genome shotgun (WGS) entry which is preliminary data.</text>
</comment>
<proteinExistence type="predicted"/>
<dbReference type="PANTHER" id="PTHR33676:SF3">
    <property type="entry name" value="COLD-REGULATED PROTEIN 27"/>
    <property type="match status" value="1"/>
</dbReference>
<evidence type="ECO:0000256" key="1">
    <source>
        <dbReference type="SAM" id="MobiDB-lite"/>
    </source>
</evidence>
<feature type="region of interest" description="Disordered" evidence="1">
    <location>
        <begin position="1"/>
        <end position="35"/>
    </location>
</feature>
<feature type="region of interest" description="Disordered" evidence="1">
    <location>
        <begin position="173"/>
        <end position="212"/>
    </location>
</feature>
<protein>
    <submittedName>
        <fullName evidence="2">Uncharacterized protein</fullName>
    </submittedName>
</protein>
<dbReference type="AlphaFoldDB" id="A0AAD3Y0M8"/>
<evidence type="ECO:0000313" key="2">
    <source>
        <dbReference type="EMBL" id="GMH23234.1"/>
    </source>
</evidence>
<dbReference type="EMBL" id="BSYO01000026">
    <property type="protein sequence ID" value="GMH23234.1"/>
    <property type="molecule type" value="Genomic_DNA"/>
</dbReference>
<feature type="compositionally biased region" description="Polar residues" evidence="1">
    <location>
        <begin position="1"/>
        <end position="10"/>
    </location>
</feature>
<feature type="compositionally biased region" description="Acidic residues" evidence="1">
    <location>
        <begin position="177"/>
        <end position="192"/>
    </location>
</feature>
<sequence>MADSRANTNGIIGEDPTGSFEQEATSSLDPMGKEGMSTEWTDEKHNLFLNSMEASFVDQLYNSMDLLGWRRRKEHHSARFKVHQHGSWWRTNFKRAEPPGEEADGCHHMLLANTWIRHFRARCRQDVPFATNENNIASISRLVNCEGEKELACGSANYLKQFTACSQHEDQLNSNEEVSDQNFVEEDDGEINDDIHRTKRLKPAESTASSND</sequence>
<gene>
    <name evidence="2" type="ORF">Nepgr_025077</name>
</gene>
<dbReference type="PANTHER" id="PTHR33676">
    <property type="entry name" value="COLD REGULATED PROTEIN 27"/>
    <property type="match status" value="1"/>
</dbReference>
<keyword evidence="3" id="KW-1185">Reference proteome</keyword>
<feature type="compositionally biased region" description="Polar residues" evidence="1">
    <location>
        <begin position="19"/>
        <end position="28"/>
    </location>
</feature>
<organism evidence="2 3">
    <name type="scientific">Nepenthes gracilis</name>
    <name type="common">Slender pitcher plant</name>
    <dbReference type="NCBI Taxonomy" id="150966"/>
    <lineage>
        <taxon>Eukaryota</taxon>
        <taxon>Viridiplantae</taxon>
        <taxon>Streptophyta</taxon>
        <taxon>Embryophyta</taxon>
        <taxon>Tracheophyta</taxon>
        <taxon>Spermatophyta</taxon>
        <taxon>Magnoliopsida</taxon>
        <taxon>eudicotyledons</taxon>
        <taxon>Gunneridae</taxon>
        <taxon>Pentapetalae</taxon>
        <taxon>Caryophyllales</taxon>
        <taxon>Nepenthaceae</taxon>
        <taxon>Nepenthes</taxon>
    </lineage>
</organism>